<comment type="caution">
    <text evidence="3">The sequence shown here is derived from an EMBL/GenBank/DDBJ whole genome shotgun (WGS) entry which is preliminary data.</text>
</comment>
<dbReference type="Gene3D" id="2.40.100.20">
    <property type="match status" value="1"/>
</dbReference>
<dbReference type="AlphaFoldDB" id="A0A698FG62"/>
<name>A0A698FG62_CAMJU</name>
<proteinExistence type="predicted"/>
<evidence type="ECO:0000313" key="3">
    <source>
        <dbReference type="EMBL" id="ECV9657877.1"/>
    </source>
</evidence>
<dbReference type="SUPFAM" id="SSF50891">
    <property type="entry name" value="Cyclophilin-like"/>
    <property type="match status" value="1"/>
</dbReference>
<evidence type="ECO:0000259" key="2">
    <source>
        <dbReference type="Pfam" id="PF18050"/>
    </source>
</evidence>
<sequence length="141" mass="16129">MRKILFVIMLSSMLAFADLSNKGDLMQIKLLFNGKELLVNLEQNEASRQFYNTLPLELEFSDFIGKEKIAHLPKALNAKGSSAYKPQIGDLFYYVPWGNIGIFYELQNANEDLVFLGKIQGNLEFLKMQKGDFKVRIEKGD</sequence>
<protein>
    <recommendedName>
        <fullName evidence="2">Cyclophilin-like domain-containing protein</fullName>
    </recommendedName>
</protein>
<feature type="chain" id="PRO_5025430944" description="Cyclophilin-like domain-containing protein" evidence="1">
    <location>
        <begin position="18"/>
        <end position="141"/>
    </location>
</feature>
<dbReference type="Pfam" id="PF18050">
    <property type="entry name" value="Cyclophil_like2"/>
    <property type="match status" value="1"/>
</dbReference>
<feature type="signal peptide" evidence="1">
    <location>
        <begin position="1"/>
        <end position="17"/>
    </location>
</feature>
<gene>
    <name evidence="3" type="ORF">F2N06_07665</name>
</gene>
<dbReference type="InterPro" id="IPR029000">
    <property type="entry name" value="Cyclophilin-like_dom_sf"/>
</dbReference>
<reference evidence="3" key="1">
    <citation type="submission" date="2019-09" db="EMBL/GenBank/DDBJ databases">
        <authorList>
            <consortium name="GenomeTrakr network: Whole genome sequencing for foodborne pathogen traceback"/>
        </authorList>
    </citation>
    <scope>NUCLEOTIDE SEQUENCE [LARGE SCALE GENOMIC DNA]</scope>
    <source>
        <strain evidence="3">TTU_583</strain>
    </source>
</reference>
<dbReference type="InterPro" id="IPR041183">
    <property type="entry name" value="Cyclophilin-like"/>
</dbReference>
<keyword evidence="1" id="KW-0732">Signal</keyword>
<accession>A0A698FG62</accession>
<organism evidence="3">
    <name type="scientific">Campylobacter jejuni</name>
    <dbReference type="NCBI Taxonomy" id="197"/>
    <lineage>
        <taxon>Bacteria</taxon>
        <taxon>Pseudomonadati</taxon>
        <taxon>Campylobacterota</taxon>
        <taxon>Epsilonproteobacteria</taxon>
        <taxon>Campylobacterales</taxon>
        <taxon>Campylobacteraceae</taxon>
        <taxon>Campylobacter</taxon>
    </lineage>
</organism>
<evidence type="ECO:0000256" key="1">
    <source>
        <dbReference type="SAM" id="SignalP"/>
    </source>
</evidence>
<dbReference type="EMBL" id="AAKUWM010000018">
    <property type="protein sequence ID" value="ECV9657877.1"/>
    <property type="molecule type" value="Genomic_DNA"/>
</dbReference>
<feature type="domain" description="Cyclophilin-like" evidence="2">
    <location>
        <begin position="32"/>
        <end position="138"/>
    </location>
</feature>